<evidence type="ECO:0000256" key="3">
    <source>
        <dbReference type="ARBA" id="ARBA00023015"/>
    </source>
</evidence>
<dbReference type="AlphaFoldDB" id="A0A3G1L046"/>
<evidence type="ECO:0000256" key="7">
    <source>
        <dbReference type="PROSITE-ProRule" id="PRU00169"/>
    </source>
</evidence>
<dbReference type="SMART" id="SM00448">
    <property type="entry name" value="REC"/>
    <property type="match status" value="1"/>
</dbReference>
<gene>
    <name evidence="10" type="ORF">DCMF_28450</name>
</gene>
<dbReference type="PANTHER" id="PTHR43214">
    <property type="entry name" value="TWO-COMPONENT RESPONSE REGULATOR"/>
    <property type="match status" value="1"/>
</dbReference>
<dbReference type="PRINTS" id="PR00038">
    <property type="entry name" value="HTHLUXR"/>
</dbReference>
<dbReference type="EMBL" id="CP017634">
    <property type="protein sequence ID" value="ATW28162.1"/>
    <property type="molecule type" value="Genomic_DNA"/>
</dbReference>
<protein>
    <recommendedName>
        <fullName evidence="1">Stage 0 sporulation protein A homolog</fullName>
    </recommendedName>
</protein>
<dbReference type="SMART" id="SM00421">
    <property type="entry name" value="HTH_LUXR"/>
    <property type="match status" value="1"/>
</dbReference>
<evidence type="ECO:0000256" key="4">
    <source>
        <dbReference type="ARBA" id="ARBA00023125"/>
    </source>
</evidence>
<dbReference type="CDD" id="cd17535">
    <property type="entry name" value="REC_NarL-like"/>
    <property type="match status" value="1"/>
</dbReference>
<dbReference type="RefSeq" id="WP_148137574.1">
    <property type="nucleotide sequence ID" value="NZ_CP017634.1"/>
</dbReference>
<evidence type="ECO:0000256" key="2">
    <source>
        <dbReference type="ARBA" id="ARBA00022553"/>
    </source>
</evidence>
<feature type="domain" description="Response regulatory" evidence="9">
    <location>
        <begin position="2"/>
        <end position="117"/>
    </location>
</feature>
<dbReference type="PROSITE" id="PS50043">
    <property type="entry name" value="HTH_LUXR_2"/>
    <property type="match status" value="1"/>
</dbReference>
<dbReference type="InterPro" id="IPR001789">
    <property type="entry name" value="Sig_transdc_resp-reg_receiver"/>
</dbReference>
<dbReference type="CDD" id="cd06170">
    <property type="entry name" value="LuxR_C_like"/>
    <property type="match status" value="1"/>
</dbReference>
<dbReference type="PROSITE" id="PS50110">
    <property type="entry name" value="RESPONSE_REGULATORY"/>
    <property type="match status" value="1"/>
</dbReference>
<dbReference type="KEGG" id="fwa:DCMF_28450"/>
<proteinExistence type="predicted"/>
<evidence type="ECO:0000259" key="8">
    <source>
        <dbReference type="PROSITE" id="PS50043"/>
    </source>
</evidence>
<dbReference type="GO" id="GO:0000160">
    <property type="term" value="P:phosphorelay signal transduction system"/>
    <property type="evidence" value="ECO:0007669"/>
    <property type="project" value="InterPro"/>
</dbReference>
<dbReference type="InterPro" id="IPR011006">
    <property type="entry name" value="CheY-like_superfamily"/>
</dbReference>
<evidence type="ECO:0000313" key="11">
    <source>
        <dbReference type="Proteomes" id="UP000323521"/>
    </source>
</evidence>
<reference evidence="10 11" key="1">
    <citation type="submission" date="2016-10" db="EMBL/GenBank/DDBJ databases">
        <title>Complete Genome Sequence of Peptococcaceae strain DCMF.</title>
        <authorList>
            <person name="Edwards R.J."/>
            <person name="Holland S.I."/>
            <person name="Deshpande N.P."/>
            <person name="Wong Y.K."/>
            <person name="Ertan H."/>
            <person name="Manefield M."/>
            <person name="Russell T.L."/>
            <person name="Lee M.J."/>
        </authorList>
    </citation>
    <scope>NUCLEOTIDE SEQUENCE [LARGE SCALE GENOMIC DNA]</scope>
    <source>
        <strain evidence="10 11">DCMF</strain>
    </source>
</reference>
<accession>A0A3G1L046</accession>
<keyword evidence="4" id="KW-0238">DNA-binding</keyword>
<keyword evidence="2 7" id="KW-0597">Phosphoprotein</keyword>
<feature type="domain" description="HTH luxR-type" evidence="8">
    <location>
        <begin position="156"/>
        <end position="221"/>
    </location>
</feature>
<dbReference type="Proteomes" id="UP000323521">
    <property type="component" value="Chromosome"/>
</dbReference>
<dbReference type="Gene3D" id="3.40.50.2300">
    <property type="match status" value="1"/>
</dbReference>
<sequence length="229" mass="25518">MKVMLVDDHSLFLEGLQYLLETHGIEVAGTAGNCTQAMERVRTLKPDVILLDIEMPGGSGLDAIRPIKQEMPEVKIVLLTSFNDDENLFEAVKRGANGYLLKNLNAEELIALLHTLEQGEAPLSPGLAARLLEEFARQAAEKRQDSLIDREEAAGREERVGKLTGRQNQVLNLVAQGMSYKEIGAVLGLSERTIKYHMERILEVLRLENRAQVIAHVARESSIRVDKIK</sequence>
<dbReference type="GO" id="GO:0003677">
    <property type="term" value="F:DNA binding"/>
    <property type="evidence" value="ECO:0007669"/>
    <property type="project" value="UniProtKB-KW"/>
</dbReference>
<dbReference type="SUPFAM" id="SSF46894">
    <property type="entry name" value="C-terminal effector domain of the bipartite response regulators"/>
    <property type="match status" value="1"/>
</dbReference>
<dbReference type="GO" id="GO:0006355">
    <property type="term" value="P:regulation of DNA-templated transcription"/>
    <property type="evidence" value="ECO:0007669"/>
    <property type="project" value="InterPro"/>
</dbReference>
<evidence type="ECO:0000313" key="10">
    <source>
        <dbReference type="EMBL" id="ATW28162.1"/>
    </source>
</evidence>
<keyword evidence="11" id="KW-1185">Reference proteome</keyword>
<evidence type="ECO:0000256" key="1">
    <source>
        <dbReference type="ARBA" id="ARBA00018672"/>
    </source>
</evidence>
<dbReference type="InterPro" id="IPR058245">
    <property type="entry name" value="NreC/VraR/RcsB-like_REC"/>
</dbReference>
<organism evidence="10 11">
    <name type="scientific">Formimonas warabiya</name>
    <dbReference type="NCBI Taxonomy" id="1761012"/>
    <lineage>
        <taxon>Bacteria</taxon>
        <taxon>Bacillati</taxon>
        <taxon>Bacillota</taxon>
        <taxon>Clostridia</taxon>
        <taxon>Eubacteriales</taxon>
        <taxon>Peptococcaceae</taxon>
        <taxon>Candidatus Formimonas</taxon>
    </lineage>
</organism>
<evidence type="ECO:0000256" key="5">
    <source>
        <dbReference type="ARBA" id="ARBA00023163"/>
    </source>
</evidence>
<dbReference type="OrthoDB" id="9779069at2"/>
<comment type="function">
    <text evidence="6">May play the central regulatory role in sporulation. It may be an element of the effector pathway responsible for the activation of sporulation genes in response to nutritional stress. Spo0A may act in concert with spo0H (a sigma factor) to control the expression of some genes that are critical to the sporulation process.</text>
</comment>
<evidence type="ECO:0000256" key="6">
    <source>
        <dbReference type="ARBA" id="ARBA00024867"/>
    </source>
</evidence>
<keyword evidence="3" id="KW-0805">Transcription regulation</keyword>
<dbReference type="InterPro" id="IPR039420">
    <property type="entry name" value="WalR-like"/>
</dbReference>
<keyword evidence="5" id="KW-0804">Transcription</keyword>
<dbReference type="SUPFAM" id="SSF52172">
    <property type="entry name" value="CheY-like"/>
    <property type="match status" value="1"/>
</dbReference>
<name>A0A3G1L046_FORW1</name>
<dbReference type="InterPro" id="IPR000792">
    <property type="entry name" value="Tscrpt_reg_LuxR_C"/>
</dbReference>
<feature type="modified residue" description="4-aspartylphosphate" evidence="7">
    <location>
        <position position="52"/>
    </location>
</feature>
<evidence type="ECO:0000259" key="9">
    <source>
        <dbReference type="PROSITE" id="PS50110"/>
    </source>
</evidence>
<dbReference type="Pfam" id="PF00072">
    <property type="entry name" value="Response_reg"/>
    <property type="match status" value="1"/>
</dbReference>
<dbReference type="Pfam" id="PF00196">
    <property type="entry name" value="GerE"/>
    <property type="match status" value="1"/>
</dbReference>
<dbReference type="InterPro" id="IPR016032">
    <property type="entry name" value="Sig_transdc_resp-reg_C-effctor"/>
</dbReference>